<comment type="caution">
    <text evidence="4">The sequence shown here is derived from an EMBL/GenBank/DDBJ whole genome shotgun (WGS) entry which is preliminary data.</text>
</comment>
<dbReference type="Proteomes" id="UP000295507">
    <property type="component" value="Unassembled WGS sequence"/>
</dbReference>
<reference evidence="4 5" key="1">
    <citation type="submission" date="2019-03" db="EMBL/GenBank/DDBJ databases">
        <title>Genomic Encyclopedia of Type Strains, Phase IV (KMG-V): Genome sequencing to study the core and pangenomes of soil and plant-associated prokaryotes.</title>
        <authorList>
            <person name="Whitman W."/>
        </authorList>
    </citation>
    <scope>NUCLEOTIDE SEQUENCE [LARGE SCALE GENOMIC DNA]</scope>
    <source>
        <strain evidence="4 5">IE4868</strain>
    </source>
</reference>
<dbReference type="GO" id="GO:0006754">
    <property type="term" value="P:ATP biosynthetic process"/>
    <property type="evidence" value="ECO:0007669"/>
    <property type="project" value="TreeGrafter"/>
</dbReference>
<dbReference type="PROSITE" id="PS00893">
    <property type="entry name" value="NUDIX_BOX"/>
    <property type="match status" value="1"/>
</dbReference>
<dbReference type="PANTHER" id="PTHR21340:SF0">
    <property type="entry name" value="BIS(5'-NUCLEOSYL)-TETRAPHOSPHATASE [ASYMMETRICAL]"/>
    <property type="match status" value="1"/>
</dbReference>
<dbReference type="GO" id="GO:0004081">
    <property type="term" value="F:bis(5'-nucleosyl)-tetraphosphatase (asymmetrical) activity"/>
    <property type="evidence" value="ECO:0007669"/>
    <property type="project" value="TreeGrafter"/>
</dbReference>
<keyword evidence="2" id="KW-0378">Hydrolase</keyword>
<dbReference type="InterPro" id="IPR015797">
    <property type="entry name" value="NUDIX_hydrolase-like_dom_sf"/>
</dbReference>
<name>A0A4V2VDK6_9HYPH</name>
<evidence type="ECO:0000256" key="1">
    <source>
        <dbReference type="ARBA" id="ARBA00001946"/>
    </source>
</evidence>
<organism evidence="4 5">
    <name type="scientific">Rhizobium azibense</name>
    <dbReference type="NCBI Taxonomy" id="1136135"/>
    <lineage>
        <taxon>Bacteria</taxon>
        <taxon>Pseudomonadati</taxon>
        <taxon>Pseudomonadota</taxon>
        <taxon>Alphaproteobacteria</taxon>
        <taxon>Hyphomicrobiales</taxon>
        <taxon>Rhizobiaceae</taxon>
        <taxon>Rhizobium/Agrobacterium group</taxon>
        <taxon>Rhizobium</taxon>
    </lineage>
</organism>
<dbReference type="PROSITE" id="PS51462">
    <property type="entry name" value="NUDIX"/>
    <property type="match status" value="1"/>
</dbReference>
<protein>
    <submittedName>
        <fullName evidence="4">8-oxo-dGTP diphosphatase</fullName>
    </submittedName>
</protein>
<dbReference type="SUPFAM" id="SSF55811">
    <property type="entry name" value="Nudix"/>
    <property type="match status" value="1"/>
</dbReference>
<dbReference type="RefSeq" id="WP_165922012.1">
    <property type="nucleotide sequence ID" value="NZ_SMBK01000017.1"/>
</dbReference>
<dbReference type="Pfam" id="PF00293">
    <property type="entry name" value="NUDIX"/>
    <property type="match status" value="1"/>
</dbReference>
<evidence type="ECO:0000259" key="3">
    <source>
        <dbReference type="PROSITE" id="PS51462"/>
    </source>
</evidence>
<proteinExistence type="predicted"/>
<dbReference type="InterPro" id="IPR000086">
    <property type="entry name" value="NUDIX_hydrolase_dom"/>
</dbReference>
<sequence>MHSITKVGMAVISDGKILLVRKRGNSYLILPGGKPEAGEDDLTALSREIKEELGCQIRSTTLRYSGCFTDVAAGMKNTTVSVRLYIGSLEGDPRPCAEIESLEWLPVSETENPALAPSLRNSILPCLAEAVSP</sequence>
<dbReference type="Gene3D" id="3.90.79.10">
    <property type="entry name" value="Nucleoside Triphosphate Pyrophosphohydrolase"/>
    <property type="match status" value="1"/>
</dbReference>
<evidence type="ECO:0000313" key="4">
    <source>
        <dbReference type="EMBL" id="TCU33115.1"/>
    </source>
</evidence>
<feature type="domain" description="Nudix hydrolase" evidence="3">
    <location>
        <begin position="2"/>
        <end position="129"/>
    </location>
</feature>
<dbReference type="InterPro" id="IPR020084">
    <property type="entry name" value="NUDIX_hydrolase_CS"/>
</dbReference>
<accession>A0A4V2VDK6</accession>
<dbReference type="GO" id="GO:0006167">
    <property type="term" value="P:AMP biosynthetic process"/>
    <property type="evidence" value="ECO:0007669"/>
    <property type="project" value="TreeGrafter"/>
</dbReference>
<evidence type="ECO:0000256" key="2">
    <source>
        <dbReference type="ARBA" id="ARBA00022801"/>
    </source>
</evidence>
<dbReference type="PANTHER" id="PTHR21340">
    <property type="entry name" value="DIADENOSINE 5,5-P1,P4-TETRAPHOSPHATE PYROPHOSPHOHYDROLASE MUTT"/>
    <property type="match status" value="1"/>
</dbReference>
<dbReference type="AlphaFoldDB" id="A0A4V2VDK6"/>
<gene>
    <name evidence="4" type="ORF">EV129_117112</name>
</gene>
<dbReference type="InterPro" id="IPR051325">
    <property type="entry name" value="Nudix_hydrolase_domain"/>
</dbReference>
<dbReference type="CDD" id="cd04690">
    <property type="entry name" value="NUDIX_Hydrolase"/>
    <property type="match status" value="1"/>
</dbReference>
<dbReference type="EMBL" id="SMBK01000017">
    <property type="protein sequence ID" value="TCU33115.1"/>
    <property type="molecule type" value="Genomic_DNA"/>
</dbReference>
<evidence type="ECO:0000313" key="5">
    <source>
        <dbReference type="Proteomes" id="UP000295507"/>
    </source>
</evidence>
<comment type="cofactor">
    <cofactor evidence="1">
        <name>Mg(2+)</name>
        <dbReference type="ChEBI" id="CHEBI:18420"/>
    </cofactor>
</comment>